<dbReference type="InterPro" id="IPR024078">
    <property type="entry name" value="LmbE-like_dom_sf"/>
</dbReference>
<organism evidence="1 2">
    <name type="scientific">Symbiobacterium thermophilum</name>
    <dbReference type="NCBI Taxonomy" id="2734"/>
    <lineage>
        <taxon>Bacteria</taxon>
        <taxon>Bacillati</taxon>
        <taxon>Bacillota</taxon>
        <taxon>Clostridia</taxon>
        <taxon>Eubacteriales</taxon>
        <taxon>Symbiobacteriaceae</taxon>
        <taxon>Symbiobacterium</taxon>
    </lineage>
</organism>
<dbReference type="Gene3D" id="3.40.50.10320">
    <property type="entry name" value="LmbE-like"/>
    <property type="match status" value="1"/>
</dbReference>
<dbReference type="PANTHER" id="PTHR12993:SF27">
    <property type="entry name" value="N-ACETYL-ALPHA-D-GLUCOSAMINYL L-MALATE DEACETYLASE 2-RELATED"/>
    <property type="match status" value="1"/>
</dbReference>
<dbReference type="NCBIfam" id="TIGR04000">
    <property type="entry name" value="thiol_BshB2"/>
    <property type="match status" value="1"/>
</dbReference>
<protein>
    <submittedName>
        <fullName evidence="1">Bacillithiol biosynthesis deacetylase BshB2</fullName>
    </submittedName>
</protein>
<name>A0A953I4E9_SYMTR</name>
<dbReference type="PANTHER" id="PTHR12993">
    <property type="entry name" value="N-ACETYLGLUCOSAMINYL-PHOSPHATIDYLINOSITOL DE-N-ACETYLASE-RELATED"/>
    <property type="match status" value="1"/>
</dbReference>
<gene>
    <name evidence="1" type="primary">bshB2</name>
    <name evidence="1" type="ORF">CWE10_14505</name>
</gene>
<dbReference type="EMBL" id="PIUK01000173">
    <property type="protein sequence ID" value="MBY6277395.1"/>
    <property type="molecule type" value="Genomic_DNA"/>
</dbReference>
<dbReference type="Pfam" id="PF02585">
    <property type="entry name" value="PIG-L"/>
    <property type="match status" value="1"/>
</dbReference>
<sequence>MKEHVLVIMPHPDDETFAVGGTIALYAQRGVPVTYVCGTRGEMGRRMGRPPFATRESLPGLREKELREACRILGITDLRFLGLWDKTVEFEDPEALAARLKAIIEEIQPSLIITYHPDYSVHPDHMALGRATVRAVAQLPPDRRPPVHTRAFGKASAVLGEPDLVVDVRPVWETKLAAIRAHRSQSALVLAEDDPEAQERLRKDREKETFYVWKFEE</sequence>
<proteinExistence type="predicted"/>
<dbReference type="Proteomes" id="UP000732377">
    <property type="component" value="Unassembled WGS sequence"/>
</dbReference>
<accession>A0A953I4E9</accession>
<dbReference type="InterPro" id="IPR023841">
    <property type="entry name" value="BshB2"/>
</dbReference>
<evidence type="ECO:0000313" key="2">
    <source>
        <dbReference type="Proteomes" id="UP000732377"/>
    </source>
</evidence>
<dbReference type="GO" id="GO:0016811">
    <property type="term" value="F:hydrolase activity, acting on carbon-nitrogen (but not peptide) bonds, in linear amides"/>
    <property type="evidence" value="ECO:0007669"/>
    <property type="project" value="TreeGrafter"/>
</dbReference>
<dbReference type="AlphaFoldDB" id="A0A953I4E9"/>
<dbReference type="RefSeq" id="WP_273380602.1">
    <property type="nucleotide sequence ID" value="NZ_PIUK01000173.1"/>
</dbReference>
<dbReference type="InterPro" id="IPR003737">
    <property type="entry name" value="GlcNAc_PI_deacetylase-related"/>
</dbReference>
<evidence type="ECO:0000313" key="1">
    <source>
        <dbReference type="EMBL" id="MBY6277395.1"/>
    </source>
</evidence>
<reference evidence="1" key="1">
    <citation type="submission" date="2017-11" db="EMBL/GenBank/DDBJ databases">
        <title>Three new genomes from thermophilic consortium.</title>
        <authorList>
            <person name="Quaggio R."/>
            <person name="Amgarten D."/>
            <person name="Setubal J.C."/>
        </authorList>
    </citation>
    <scope>NUCLEOTIDE SEQUENCE</scope>
    <source>
        <strain evidence="1">ZCTH01-B2</strain>
    </source>
</reference>
<dbReference type="SUPFAM" id="SSF102588">
    <property type="entry name" value="LmbE-like"/>
    <property type="match status" value="1"/>
</dbReference>
<comment type="caution">
    <text evidence="1">The sequence shown here is derived from an EMBL/GenBank/DDBJ whole genome shotgun (WGS) entry which is preliminary data.</text>
</comment>